<protein>
    <submittedName>
        <fullName evidence="6">Xanthine dehydrogenase large subunit</fullName>
    </submittedName>
</protein>
<dbReference type="Pfam" id="PF01315">
    <property type="entry name" value="Ald_Xan_dh_C"/>
    <property type="match status" value="1"/>
</dbReference>
<accession>A0A450TA29</accession>
<dbReference type="Pfam" id="PF02738">
    <property type="entry name" value="MoCoBD_1"/>
    <property type="match status" value="1"/>
</dbReference>
<keyword evidence="2" id="KW-0500">Molybdenum</keyword>
<dbReference type="Gene3D" id="3.30.365.10">
    <property type="entry name" value="Aldehyde oxidase/xanthine dehydrogenase, molybdopterin binding domain"/>
    <property type="match status" value="4"/>
</dbReference>
<dbReference type="InterPro" id="IPR046867">
    <property type="entry name" value="AldOxase/xan_DH_MoCoBD2"/>
</dbReference>
<evidence type="ECO:0000259" key="5">
    <source>
        <dbReference type="SMART" id="SM01008"/>
    </source>
</evidence>
<comment type="cofactor">
    <cofactor evidence="4">
        <name>Mo-molybdopterin cytosine dinucleotide</name>
        <dbReference type="ChEBI" id="CHEBI:71308"/>
    </cofactor>
</comment>
<dbReference type="InterPro" id="IPR037165">
    <property type="entry name" value="AldOxase/xan_DH_Mopterin-bd_sf"/>
</dbReference>
<dbReference type="SUPFAM" id="SSF56003">
    <property type="entry name" value="Molybdenum cofactor-binding domain"/>
    <property type="match status" value="1"/>
</dbReference>
<evidence type="ECO:0000313" key="6">
    <source>
        <dbReference type="EMBL" id="VFJ63565.1"/>
    </source>
</evidence>
<feature type="domain" description="Aldehyde oxidase/xanthine dehydrogenase a/b hammerhead" evidence="5">
    <location>
        <begin position="11"/>
        <end position="118"/>
    </location>
</feature>
<evidence type="ECO:0000256" key="1">
    <source>
        <dbReference type="ARBA" id="ARBA00006849"/>
    </source>
</evidence>
<dbReference type="SMART" id="SM01008">
    <property type="entry name" value="Ald_Xan_dh_C"/>
    <property type="match status" value="1"/>
</dbReference>
<sequence>MKNFDTELHVRGQSQFLDDMPVPEGTLHAAVFSSPIAHGEIIELDVSTAERMDGIHGIFTASDIPGENQIGNVITDEPLFAVEKVLYAGQPIAVVAGESAGIARAAARAIVLEYRELPAVLDAREAHARGQLIAKPITSAMGSVEEAWGKCHVVVEGRADTGSQEHVYLETQRALVWPTENGGVKIISSTQFPGAVQQVAARVLGVPMHHIEVDVQRLGGGFGGKQEQANPWAAMTALAAFRLKRPVKLILRRDEDMRMTGKRNPYSSDFRIGLSREGKILAYRVTLYQNAGAVADLSPPVMDRALFHATHSYFVPNVHATGVCCRTNLPPNTAFRGFGVPQAAFVMEAAIFQAAEKLGVDPSLIQEKNLLREGDTLHFGMKVENAQAARCWEEAEKIYEREALYRRIEDFNRKNSLQKKGLAMMPVCFGIAFDKAVFFNQGYALAHVYNDGSVGVSTGAVEMGQGVSTKIRQVAAHILSIPAARIKIESVNTTRIANASPTVASFGADLNGHATRLACREILNRLKQFAARRLEAEEPDDVEIRQGTVYVRGQPESTWNELISDAYFDRINLSAQAHYATPHVHFDENKNKGRPYAYHVFGAALIEATVDCLRGTYRIDSVKAVHDFGKSLHPLIDLGQAEGAIAQGVGWMTMEEILHDEKGRLMTDTLSTYKIPDIHSTPEIAVSFLENAENPLGIFHSKAVGEPPLLYGIGAWFAILQAMRAFRPDIEIAFSAPMTPEKVLLSLCNERELAQDGSHV</sequence>
<dbReference type="InterPro" id="IPR008274">
    <property type="entry name" value="AldOxase/xan_DH_MoCoBD1"/>
</dbReference>
<dbReference type="InterPro" id="IPR036856">
    <property type="entry name" value="Ald_Oxase/Xan_DH_a/b_sf"/>
</dbReference>
<dbReference type="PANTHER" id="PTHR11908:SF132">
    <property type="entry name" value="ALDEHYDE OXIDASE 1-RELATED"/>
    <property type="match status" value="1"/>
</dbReference>
<organism evidence="6">
    <name type="scientific">Candidatus Kentrum sp. DK</name>
    <dbReference type="NCBI Taxonomy" id="2126562"/>
    <lineage>
        <taxon>Bacteria</taxon>
        <taxon>Pseudomonadati</taxon>
        <taxon>Pseudomonadota</taxon>
        <taxon>Gammaproteobacteria</taxon>
        <taxon>Candidatus Kentrum</taxon>
    </lineage>
</organism>
<comment type="similarity">
    <text evidence="1">Belongs to the xanthine dehydrogenase family.</text>
</comment>
<dbReference type="FunFam" id="3.30.365.10:FF:000001">
    <property type="entry name" value="Xanthine dehydrogenase oxidase"/>
    <property type="match status" value="1"/>
</dbReference>
<evidence type="ECO:0000256" key="2">
    <source>
        <dbReference type="ARBA" id="ARBA00022505"/>
    </source>
</evidence>
<dbReference type="InterPro" id="IPR000674">
    <property type="entry name" value="Ald_Oxase/Xan_DH_a/b"/>
</dbReference>
<evidence type="ECO:0000256" key="3">
    <source>
        <dbReference type="ARBA" id="ARBA00023002"/>
    </source>
</evidence>
<gene>
    <name evidence="6" type="ORF">BECKDK2373C_GA0170839_11095</name>
</gene>
<dbReference type="GO" id="GO:0016491">
    <property type="term" value="F:oxidoreductase activity"/>
    <property type="evidence" value="ECO:0007669"/>
    <property type="project" value="UniProtKB-KW"/>
</dbReference>
<dbReference type="SUPFAM" id="SSF54665">
    <property type="entry name" value="CO dehydrogenase molybdoprotein N-domain-like"/>
    <property type="match status" value="1"/>
</dbReference>
<dbReference type="Gene3D" id="3.90.1170.50">
    <property type="entry name" value="Aldehyde oxidase/xanthine dehydrogenase, a/b hammerhead"/>
    <property type="match status" value="1"/>
</dbReference>
<dbReference type="InterPro" id="IPR016208">
    <property type="entry name" value="Ald_Oxase/xanthine_DH-like"/>
</dbReference>
<reference evidence="6" key="1">
    <citation type="submission" date="2019-02" db="EMBL/GenBank/DDBJ databases">
        <authorList>
            <person name="Gruber-Vodicka R. H."/>
            <person name="Seah K. B. B."/>
        </authorList>
    </citation>
    <scope>NUCLEOTIDE SEQUENCE</scope>
    <source>
        <strain evidence="6">BECK_DK161</strain>
    </source>
</reference>
<evidence type="ECO:0000256" key="4">
    <source>
        <dbReference type="ARBA" id="ARBA00053029"/>
    </source>
</evidence>
<dbReference type="AlphaFoldDB" id="A0A450TA29"/>
<dbReference type="PANTHER" id="PTHR11908">
    <property type="entry name" value="XANTHINE DEHYDROGENASE"/>
    <property type="match status" value="1"/>
</dbReference>
<dbReference type="EMBL" id="CAADEY010000109">
    <property type="protein sequence ID" value="VFJ63565.1"/>
    <property type="molecule type" value="Genomic_DNA"/>
</dbReference>
<proteinExistence type="inferred from homology"/>
<dbReference type="Pfam" id="PF20256">
    <property type="entry name" value="MoCoBD_2"/>
    <property type="match status" value="1"/>
</dbReference>
<name>A0A450TA29_9GAMM</name>
<keyword evidence="3" id="KW-0560">Oxidoreductase</keyword>
<dbReference type="GO" id="GO:0005506">
    <property type="term" value="F:iron ion binding"/>
    <property type="evidence" value="ECO:0007669"/>
    <property type="project" value="InterPro"/>
</dbReference>